<keyword evidence="4" id="KW-0131">Cell cycle</keyword>
<gene>
    <name evidence="9" type="ORF">VNO80_23719</name>
</gene>
<dbReference type="PROSITE" id="PS00292">
    <property type="entry name" value="CYCLINS"/>
    <property type="match status" value="1"/>
</dbReference>
<dbReference type="InterPro" id="IPR048258">
    <property type="entry name" value="Cyclins_cyclin-box"/>
</dbReference>
<dbReference type="InterPro" id="IPR004367">
    <property type="entry name" value="Cyclin_C-dom"/>
</dbReference>
<evidence type="ECO:0000256" key="2">
    <source>
        <dbReference type="ARBA" id="ARBA00022618"/>
    </source>
</evidence>
<evidence type="ECO:0000256" key="3">
    <source>
        <dbReference type="ARBA" id="ARBA00023127"/>
    </source>
</evidence>
<dbReference type="InterPro" id="IPR039361">
    <property type="entry name" value="Cyclin"/>
</dbReference>
<comment type="caution">
    <text evidence="9">The sequence shown here is derived from an EMBL/GenBank/DDBJ whole genome shotgun (WGS) entry which is preliminary data.</text>
</comment>
<keyword evidence="3 6" id="KW-0195">Cyclin</keyword>
<accession>A0AAN9MBJ6</accession>
<dbReference type="Pfam" id="PF02984">
    <property type="entry name" value="Cyclin_C"/>
    <property type="match status" value="1"/>
</dbReference>
<evidence type="ECO:0000256" key="5">
    <source>
        <dbReference type="ARBA" id="ARBA00032263"/>
    </source>
</evidence>
<name>A0AAN9MBJ6_PHACN</name>
<keyword evidence="2" id="KW-0132">Cell division</keyword>
<evidence type="ECO:0000256" key="6">
    <source>
        <dbReference type="RuleBase" id="RU000383"/>
    </source>
</evidence>
<protein>
    <recommendedName>
        <fullName evidence="5">B-like cyclin</fullName>
    </recommendedName>
</protein>
<comment type="subunit">
    <text evidence="1">Interacts with the CDC2 protein kinase to form a serine/threonine kinase holoenzyme complex also known as maturation promoting factor (MPF). The cyclin subunit imparts substrate specificity to the complex.</text>
</comment>
<feature type="compositionally biased region" description="Polar residues" evidence="7">
    <location>
        <begin position="72"/>
        <end position="93"/>
    </location>
</feature>
<evidence type="ECO:0000313" key="10">
    <source>
        <dbReference type="Proteomes" id="UP001374584"/>
    </source>
</evidence>
<dbReference type="GO" id="GO:0051301">
    <property type="term" value="P:cell division"/>
    <property type="evidence" value="ECO:0007669"/>
    <property type="project" value="UniProtKB-KW"/>
</dbReference>
<organism evidence="9 10">
    <name type="scientific">Phaseolus coccineus</name>
    <name type="common">Scarlet runner bean</name>
    <name type="synonym">Phaseolus multiflorus</name>
    <dbReference type="NCBI Taxonomy" id="3886"/>
    <lineage>
        <taxon>Eukaryota</taxon>
        <taxon>Viridiplantae</taxon>
        <taxon>Streptophyta</taxon>
        <taxon>Embryophyta</taxon>
        <taxon>Tracheophyta</taxon>
        <taxon>Spermatophyta</taxon>
        <taxon>Magnoliopsida</taxon>
        <taxon>eudicotyledons</taxon>
        <taxon>Gunneridae</taxon>
        <taxon>Pentapetalae</taxon>
        <taxon>rosids</taxon>
        <taxon>fabids</taxon>
        <taxon>Fabales</taxon>
        <taxon>Fabaceae</taxon>
        <taxon>Papilionoideae</taxon>
        <taxon>50 kb inversion clade</taxon>
        <taxon>NPAAA clade</taxon>
        <taxon>indigoferoid/millettioid clade</taxon>
        <taxon>Phaseoleae</taxon>
        <taxon>Phaseolus</taxon>
    </lineage>
</organism>
<evidence type="ECO:0000256" key="4">
    <source>
        <dbReference type="ARBA" id="ARBA00023306"/>
    </source>
</evidence>
<proteinExistence type="inferred from homology"/>
<keyword evidence="10" id="KW-1185">Reference proteome</keyword>
<dbReference type="InterPro" id="IPR006671">
    <property type="entry name" value="Cyclin_N"/>
</dbReference>
<dbReference type="SMART" id="SM00385">
    <property type="entry name" value="CYCLIN"/>
    <property type="match status" value="1"/>
</dbReference>
<evidence type="ECO:0000259" key="8">
    <source>
        <dbReference type="SMART" id="SM00385"/>
    </source>
</evidence>
<dbReference type="SUPFAM" id="SSF47954">
    <property type="entry name" value="Cyclin-like"/>
    <property type="match status" value="2"/>
</dbReference>
<dbReference type="GO" id="GO:0016538">
    <property type="term" value="F:cyclin-dependent protein serine/threonine kinase regulator activity"/>
    <property type="evidence" value="ECO:0007669"/>
    <property type="project" value="InterPro"/>
</dbReference>
<dbReference type="Proteomes" id="UP001374584">
    <property type="component" value="Unassembled WGS sequence"/>
</dbReference>
<reference evidence="9 10" key="1">
    <citation type="submission" date="2024-01" db="EMBL/GenBank/DDBJ databases">
        <title>The genomes of 5 underutilized Papilionoideae crops provide insights into root nodulation and disease resistanc.</title>
        <authorList>
            <person name="Jiang F."/>
        </authorList>
    </citation>
    <scope>NUCLEOTIDE SEQUENCE [LARGE SCALE GENOMIC DNA]</scope>
    <source>
        <strain evidence="9">JINMINGXINNONG_FW02</strain>
        <tissue evidence="9">Leaves</tissue>
    </source>
</reference>
<dbReference type="Pfam" id="PF00134">
    <property type="entry name" value="Cyclin_N"/>
    <property type="match status" value="1"/>
</dbReference>
<dbReference type="AlphaFoldDB" id="A0AAN9MBJ6"/>
<evidence type="ECO:0000256" key="7">
    <source>
        <dbReference type="SAM" id="MobiDB-lite"/>
    </source>
</evidence>
<dbReference type="CDD" id="cd20721">
    <property type="entry name" value="CYCLIN_SDS-like_rpt2"/>
    <property type="match status" value="1"/>
</dbReference>
<feature type="region of interest" description="Disordered" evidence="7">
    <location>
        <begin position="72"/>
        <end position="118"/>
    </location>
</feature>
<feature type="region of interest" description="Disordered" evidence="7">
    <location>
        <begin position="47"/>
        <end position="66"/>
    </location>
</feature>
<sequence>MITRSRKLKRKLEPEPLPLIVTKKLRQKLPRRPRQNFSPVLLVRNSGMNPRFSMDSSSGSDFAAGEASCNSSRASIAGKGNTNSRNESSIDSTRNQRLEKRNENEVEVSESSCADSNSFARERSRSSILKFKSGRESKNLRGDDDVSEVCLKSDTTATLKFKTVSECKNVKEHDDVSCGKSVITCEEQFNSKSSSDGNGNMKISSESNGDVVSFSSFVRASFEEEKDISKENSASECEYSEGSKNLHAEENCADLIAQSMTKQESENDDLAVDLACSEDLCFSYCEDDDESEYSSSQGTVFSELHSEIFGECSQQEISDYSPSVFADSGSQFSEGSVGETPSPTYLLFLQYRKEFTTLVSSSPVINSSPRDEDEANFVRFDDSDDEDSYQMLRKRERKQGFVSNYGERYFSTTEFGETVLGQRSQMVHWIVEQSCRKQLRQETIFLGVNLLDRFLSKGYFKAEKHLQIVGIACLTLAIRIEENQQHNRVGQISFNIGSTKYSRGEVVAMEWMVQEVLQFQCFLPTIYNFLWFYLKAANADAVVEKRVKYLAVLTLSSHEQLCYWPSTVAAALVVLAGLEVNQSSSLKVIGIHVRSKDENLCECIESLEWLLRYIG</sequence>
<evidence type="ECO:0000313" key="9">
    <source>
        <dbReference type="EMBL" id="KAK7348937.1"/>
    </source>
</evidence>
<dbReference type="InterPro" id="IPR036915">
    <property type="entry name" value="Cyclin-like_sf"/>
</dbReference>
<dbReference type="EMBL" id="JAYMYR010000008">
    <property type="protein sequence ID" value="KAK7348937.1"/>
    <property type="molecule type" value="Genomic_DNA"/>
</dbReference>
<evidence type="ECO:0000256" key="1">
    <source>
        <dbReference type="ARBA" id="ARBA00011177"/>
    </source>
</evidence>
<dbReference type="Gene3D" id="1.10.472.10">
    <property type="entry name" value="Cyclin-like"/>
    <property type="match status" value="2"/>
</dbReference>
<feature type="compositionally biased region" description="Basic and acidic residues" evidence="7">
    <location>
        <begin position="94"/>
        <end position="104"/>
    </location>
</feature>
<feature type="domain" description="Cyclin-like" evidence="8">
    <location>
        <begin position="428"/>
        <end position="515"/>
    </location>
</feature>
<dbReference type="InterPro" id="IPR013763">
    <property type="entry name" value="Cyclin-like_dom"/>
</dbReference>
<dbReference type="GO" id="GO:0044772">
    <property type="term" value="P:mitotic cell cycle phase transition"/>
    <property type="evidence" value="ECO:0007669"/>
    <property type="project" value="InterPro"/>
</dbReference>
<dbReference type="PANTHER" id="PTHR10177">
    <property type="entry name" value="CYCLINS"/>
    <property type="match status" value="1"/>
</dbReference>
<comment type="similarity">
    <text evidence="6">Belongs to the cyclin family.</text>
</comment>